<organism evidence="1 2">
    <name type="scientific">Myxococcus xanthus</name>
    <dbReference type="NCBI Taxonomy" id="34"/>
    <lineage>
        <taxon>Bacteria</taxon>
        <taxon>Pseudomonadati</taxon>
        <taxon>Myxococcota</taxon>
        <taxon>Myxococcia</taxon>
        <taxon>Myxococcales</taxon>
        <taxon>Cystobacterineae</taxon>
        <taxon>Myxococcaceae</taxon>
        <taxon>Myxococcus</taxon>
    </lineage>
</organism>
<dbReference type="Proteomes" id="UP000533080">
    <property type="component" value="Unassembled WGS sequence"/>
</dbReference>
<proteinExistence type="predicted"/>
<dbReference type="AlphaFoldDB" id="A0A7Y4IHZ4"/>
<gene>
    <name evidence="1" type="ORF">HNV28_14330</name>
</gene>
<dbReference type="RefSeq" id="WP_171441769.1">
    <property type="nucleotide sequence ID" value="NZ_JABFNS010000033.1"/>
</dbReference>
<name>A0A7Y4IHZ4_MYXXA</name>
<accession>A0A7Y4IHZ4</accession>
<evidence type="ECO:0000313" key="1">
    <source>
        <dbReference type="EMBL" id="NOJ79504.1"/>
    </source>
</evidence>
<evidence type="ECO:0000313" key="2">
    <source>
        <dbReference type="Proteomes" id="UP000533080"/>
    </source>
</evidence>
<reference evidence="1 2" key="1">
    <citation type="submission" date="2020-05" db="EMBL/GenBank/DDBJ databases">
        <authorList>
            <person name="Whitworth D."/>
        </authorList>
    </citation>
    <scope>NUCLEOTIDE SEQUENCE [LARGE SCALE GENOMIC DNA]</scope>
    <source>
        <strain evidence="1 2">AM005</strain>
    </source>
</reference>
<sequence>MRIRDAQVEALRGVRETHFVEELVVHLHTHFPDEVKDLSGDSLRQELREGLTRARGYGLASGELQTRFVGLAALFGWAFDQDEPWVAKALSDTTFEPGERMNRVETRFQRRLETSARNAKARMAFGIEV</sequence>
<comment type="caution">
    <text evidence="1">The sequence shown here is derived from an EMBL/GenBank/DDBJ whole genome shotgun (WGS) entry which is preliminary data.</text>
</comment>
<dbReference type="EMBL" id="JABFNT010000039">
    <property type="protein sequence ID" value="NOJ79504.1"/>
    <property type="molecule type" value="Genomic_DNA"/>
</dbReference>
<protein>
    <submittedName>
        <fullName evidence="1">Uncharacterized protein</fullName>
    </submittedName>
</protein>